<evidence type="ECO:0000313" key="1">
    <source>
        <dbReference type="EMBL" id="SVA91858.1"/>
    </source>
</evidence>
<dbReference type="AlphaFoldDB" id="A0A381ZRE6"/>
<organism evidence="1">
    <name type="scientific">marine metagenome</name>
    <dbReference type="NCBI Taxonomy" id="408172"/>
    <lineage>
        <taxon>unclassified sequences</taxon>
        <taxon>metagenomes</taxon>
        <taxon>ecological metagenomes</taxon>
    </lineage>
</organism>
<reference evidence="1" key="1">
    <citation type="submission" date="2018-05" db="EMBL/GenBank/DDBJ databases">
        <authorList>
            <person name="Lanie J.A."/>
            <person name="Ng W.-L."/>
            <person name="Kazmierczak K.M."/>
            <person name="Andrzejewski T.M."/>
            <person name="Davidsen T.M."/>
            <person name="Wayne K.J."/>
            <person name="Tettelin H."/>
            <person name="Glass J.I."/>
            <person name="Rusch D."/>
            <person name="Podicherti R."/>
            <person name="Tsui H.-C.T."/>
            <person name="Winkler M.E."/>
        </authorList>
    </citation>
    <scope>NUCLEOTIDE SEQUENCE</scope>
</reference>
<protein>
    <submittedName>
        <fullName evidence="1">Uncharacterized protein</fullName>
    </submittedName>
</protein>
<sequence>MTTLPINQDGDQWQTFIIFHSFEYKE</sequence>
<name>A0A381ZRE6_9ZZZZ</name>
<dbReference type="EMBL" id="UINC01022378">
    <property type="protein sequence ID" value="SVA91858.1"/>
    <property type="molecule type" value="Genomic_DNA"/>
</dbReference>
<gene>
    <name evidence="1" type="ORF">METZ01_LOCUS144712</name>
</gene>
<accession>A0A381ZRE6</accession>
<proteinExistence type="predicted"/>